<evidence type="ECO:0000259" key="9">
    <source>
        <dbReference type="PROSITE" id="PS51123"/>
    </source>
</evidence>
<dbReference type="Proteomes" id="UP000187408">
    <property type="component" value="Unassembled WGS sequence"/>
</dbReference>
<comment type="caution">
    <text evidence="10">The sequence shown here is derived from an EMBL/GenBank/DDBJ whole genome shotgun (WGS) entry which is preliminary data.</text>
</comment>
<dbReference type="InterPro" id="IPR006665">
    <property type="entry name" value="OmpA-like"/>
</dbReference>
<dbReference type="SUPFAM" id="SSF103088">
    <property type="entry name" value="OmpA-like"/>
    <property type="match status" value="1"/>
</dbReference>
<gene>
    <name evidence="10" type="ORF">BLW93_01265</name>
</gene>
<reference evidence="10 11" key="1">
    <citation type="submission" date="2016-10" db="EMBL/GenBank/DDBJ databases">
        <title>Genome sequence of a sulfur-reducing bacterium Desulfurobacterium indicum K6013.</title>
        <authorList>
            <person name="Cao J."/>
            <person name="Shao Z."/>
            <person name="Alain K."/>
            <person name="Jebbar M."/>
        </authorList>
    </citation>
    <scope>NUCLEOTIDE SEQUENCE [LARGE SCALE GENOMIC DNA]</scope>
    <source>
        <strain evidence="10 11">K6013</strain>
    </source>
</reference>
<keyword evidence="10" id="KW-0282">Flagellum</keyword>
<feature type="transmembrane region" description="Helical" evidence="8">
    <location>
        <begin position="12"/>
        <end position="35"/>
    </location>
</feature>
<evidence type="ECO:0000313" key="10">
    <source>
        <dbReference type="EMBL" id="OMH41146.1"/>
    </source>
</evidence>
<dbReference type="EMBL" id="MOEN01000003">
    <property type="protein sequence ID" value="OMH41146.1"/>
    <property type="molecule type" value="Genomic_DNA"/>
</dbReference>
<organism evidence="10 11">
    <name type="scientific">Desulfurobacterium indicum</name>
    <dbReference type="NCBI Taxonomy" id="1914305"/>
    <lineage>
        <taxon>Bacteria</taxon>
        <taxon>Pseudomonadati</taxon>
        <taxon>Aquificota</taxon>
        <taxon>Aquificia</taxon>
        <taxon>Desulfurobacteriales</taxon>
        <taxon>Desulfurobacteriaceae</taxon>
        <taxon>Desulfurobacterium</taxon>
    </lineage>
</organism>
<dbReference type="AlphaFoldDB" id="A0A1R1MMZ7"/>
<sequence>MRKKKEECKSFPAWLTSFSDLMSLLLTFFILLYSMSSLDVSKAAKFLSYFQGERAKYFRKFSVVKPIKLYTKDLARKFGKILARLLPISGYQIVVTKQYVMLRLFNRILFKKDSIELTPQAKKTLDQIAETIKKLGGNYTIRVEGFTDINAPSKKMPGIKDAWDLSLRRATAVVRYLISKGIPPDKLTAVGYGDTRPLYVWNNPILRSRNRRVEIYIQVSKERKEIEKEIQEEYQRLKYRKEGVITNETKTGKNTGNKAISRP</sequence>
<dbReference type="InterPro" id="IPR050330">
    <property type="entry name" value="Bact_OuterMem_StrucFunc"/>
</dbReference>
<comment type="subcellular location">
    <subcellularLocation>
        <location evidence="1">Cell membrane</location>
        <topology evidence="1">Single-pass membrane protein</topology>
    </subcellularLocation>
</comment>
<evidence type="ECO:0000256" key="3">
    <source>
        <dbReference type="ARBA" id="ARBA00022475"/>
    </source>
</evidence>
<dbReference type="InterPro" id="IPR025713">
    <property type="entry name" value="MotB-like_N_dom"/>
</dbReference>
<dbReference type="GO" id="GO:0005886">
    <property type="term" value="C:plasma membrane"/>
    <property type="evidence" value="ECO:0007669"/>
    <property type="project" value="UniProtKB-SubCell"/>
</dbReference>
<accession>A0A1R1MMZ7</accession>
<comment type="similarity">
    <text evidence="2">Belongs to the MotB family.</text>
</comment>
<keyword evidence="11" id="KW-1185">Reference proteome</keyword>
<feature type="domain" description="OmpA-like" evidence="9">
    <location>
        <begin position="97"/>
        <end position="221"/>
    </location>
</feature>
<evidence type="ECO:0000313" key="11">
    <source>
        <dbReference type="Proteomes" id="UP000187408"/>
    </source>
</evidence>
<dbReference type="Pfam" id="PF00691">
    <property type="entry name" value="OmpA"/>
    <property type="match status" value="1"/>
</dbReference>
<keyword evidence="10" id="KW-0969">Cilium</keyword>
<evidence type="ECO:0000256" key="8">
    <source>
        <dbReference type="SAM" id="Phobius"/>
    </source>
</evidence>
<keyword evidence="5 8" id="KW-1133">Transmembrane helix</keyword>
<protein>
    <submittedName>
        <fullName evidence="10">Flagellar motor protein MotB</fullName>
    </submittedName>
</protein>
<evidence type="ECO:0000256" key="7">
    <source>
        <dbReference type="PROSITE-ProRule" id="PRU00473"/>
    </source>
</evidence>
<evidence type="ECO:0000256" key="5">
    <source>
        <dbReference type="ARBA" id="ARBA00022989"/>
    </source>
</evidence>
<evidence type="ECO:0000256" key="1">
    <source>
        <dbReference type="ARBA" id="ARBA00004162"/>
    </source>
</evidence>
<name>A0A1R1MMZ7_9BACT</name>
<evidence type="ECO:0000256" key="2">
    <source>
        <dbReference type="ARBA" id="ARBA00008914"/>
    </source>
</evidence>
<keyword evidence="4 8" id="KW-0812">Transmembrane</keyword>
<dbReference type="STRING" id="1914305.BLW93_01265"/>
<evidence type="ECO:0000256" key="4">
    <source>
        <dbReference type="ARBA" id="ARBA00022692"/>
    </source>
</evidence>
<keyword evidence="3" id="KW-1003">Cell membrane</keyword>
<proteinExistence type="inferred from homology"/>
<keyword evidence="10" id="KW-0966">Cell projection</keyword>
<dbReference type="PROSITE" id="PS51123">
    <property type="entry name" value="OMPA_2"/>
    <property type="match status" value="1"/>
</dbReference>
<dbReference type="RefSeq" id="WP_076712303.1">
    <property type="nucleotide sequence ID" value="NZ_MOEN01000003.1"/>
</dbReference>
<dbReference type="Gene3D" id="3.30.1330.60">
    <property type="entry name" value="OmpA-like domain"/>
    <property type="match status" value="1"/>
</dbReference>
<dbReference type="PANTHER" id="PTHR30329">
    <property type="entry name" value="STATOR ELEMENT OF FLAGELLAR MOTOR COMPLEX"/>
    <property type="match status" value="1"/>
</dbReference>
<dbReference type="PANTHER" id="PTHR30329:SF21">
    <property type="entry name" value="LIPOPROTEIN YIAD-RELATED"/>
    <property type="match status" value="1"/>
</dbReference>
<dbReference type="InterPro" id="IPR036737">
    <property type="entry name" value="OmpA-like_sf"/>
</dbReference>
<keyword evidence="6 7" id="KW-0472">Membrane</keyword>
<evidence type="ECO:0000256" key="6">
    <source>
        <dbReference type="ARBA" id="ARBA00023136"/>
    </source>
</evidence>
<dbReference type="Pfam" id="PF13677">
    <property type="entry name" value="MotB_plug"/>
    <property type="match status" value="1"/>
</dbReference>
<dbReference type="OrthoDB" id="9815217at2"/>
<dbReference type="CDD" id="cd07185">
    <property type="entry name" value="OmpA_C-like"/>
    <property type="match status" value="1"/>
</dbReference>